<evidence type="ECO:0000256" key="16">
    <source>
        <dbReference type="ARBA" id="ARBA00023242"/>
    </source>
</evidence>
<accession>M4DSG3</accession>
<dbReference type="EnsemblPlants" id="Bra019456.1">
    <property type="protein sequence ID" value="Bra019456.1-P"/>
    <property type="gene ID" value="Bra019456"/>
</dbReference>
<dbReference type="Gramene" id="Bra019456.1">
    <property type="protein sequence ID" value="Bra019456.1-P"/>
    <property type="gene ID" value="Bra019456"/>
</dbReference>
<dbReference type="GO" id="GO:0005737">
    <property type="term" value="C:cytoplasm"/>
    <property type="evidence" value="ECO:0000318"/>
    <property type="project" value="GO_Central"/>
</dbReference>
<evidence type="ECO:0000256" key="6">
    <source>
        <dbReference type="ARBA" id="ARBA00022737"/>
    </source>
</evidence>
<evidence type="ECO:0000256" key="2">
    <source>
        <dbReference type="ARBA" id="ARBA00001946"/>
    </source>
</evidence>
<evidence type="ECO:0000256" key="18">
    <source>
        <dbReference type="SAM" id="MobiDB-lite"/>
    </source>
</evidence>
<dbReference type="FunCoup" id="M4DSG3">
    <property type="interactions" value="2307"/>
</dbReference>
<keyword evidence="9" id="KW-0378">Hydrolase</keyword>
<evidence type="ECO:0000256" key="7">
    <source>
        <dbReference type="ARBA" id="ARBA00022741"/>
    </source>
</evidence>
<evidence type="ECO:0000256" key="1">
    <source>
        <dbReference type="ARBA" id="ARBA00001936"/>
    </source>
</evidence>
<dbReference type="GO" id="GO:0004525">
    <property type="term" value="F:ribonuclease III activity"/>
    <property type="evidence" value="ECO:0000318"/>
    <property type="project" value="GO_Central"/>
</dbReference>
<comment type="subcellular location">
    <subcellularLocation>
        <location evidence="3">Nucleus</location>
    </subcellularLocation>
</comment>
<dbReference type="PROSITE" id="PS51194">
    <property type="entry name" value="HELICASE_CTER"/>
    <property type="match status" value="1"/>
</dbReference>
<dbReference type="CDD" id="cd00593">
    <property type="entry name" value="RIBOc"/>
    <property type="match status" value="2"/>
</dbReference>
<keyword evidence="11" id="KW-0067">ATP-binding</keyword>
<keyword evidence="10" id="KW-0347">Helicase</keyword>
<keyword evidence="23" id="KW-1185">Reference proteome</keyword>
<keyword evidence="14" id="KW-0943">RNA-mediated gene silencing</keyword>
<dbReference type="PANTHER" id="PTHR14950">
    <property type="entry name" value="DICER-RELATED"/>
    <property type="match status" value="1"/>
</dbReference>
<dbReference type="Gene3D" id="3.30.160.20">
    <property type="match status" value="1"/>
</dbReference>
<dbReference type="PROSITE" id="PS00517">
    <property type="entry name" value="RNASE_3_1"/>
    <property type="match status" value="1"/>
</dbReference>
<evidence type="ECO:0000256" key="5">
    <source>
        <dbReference type="ARBA" id="ARBA00022723"/>
    </source>
</evidence>
<dbReference type="Pfam" id="PF00271">
    <property type="entry name" value="Helicase_C"/>
    <property type="match status" value="1"/>
</dbReference>
<evidence type="ECO:0000256" key="11">
    <source>
        <dbReference type="ARBA" id="ARBA00022840"/>
    </source>
</evidence>
<dbReference type="FunFam" id="3.30.160.20:FF:000038">
    <property type="entry name" value="Dicer-like 104"/>
    <property type="match status" value="1"/>
</dbReference>
<evidence type="ECO:0000256" key="3">
    <source>
        <dbReference type="ARBA" id="ARBA00004123"/>
    </source>
</evidence>
<reference evidence="22 23" key="1">
    <citation type="journal article" date="2011" name="Nat. Genet.">
        <title>The genome of the mesopolyploid crop species Brassica rapa.</title>
        <authorList>
            <consortium name="Brassica rapa Genome Sequencing Project Consortium"/>
            <person name="Wang X."/>
            <person name="Wang H."/>
            <person name="Wang J."/>
            <person name="Sun R."/>
            <person name="Wu J."/>
            <person name="Liu S."/>
            <person name="Bai Y."/>
            <person name="Mun J.H."/>
            <person name="Bancroft I."/>
            <person name="Cheng F."/>
            <person name="Huang S."/>
            <person name="Li X."/>
            <person name="Hua W."/>
            <person name="Wang J."/>
            <person name="Wang X."/>
            <person name="Freeling M."/>
            <person name="Pires J.C."/>
            <person name="Paterson A.H."/>
            <person name="Chalhoub B."/>
            <person name="Wang B."/>
            <person name="Hayward A."/>
            <person name="Sharpe A.G."/>
            <person name="Park B.S."/>
            <person name="Weisshaar B."/>
            <person name="Liu B."/>
            <person name="Li B."/>
            <person name="Liu B."/>
            <person name="Tong C."/>
            <person name="Song C."/>
            <person name="Duran C."/>
            <person name="Peng C."/>
            <person name="Geng C."/>
            <person name="Koh C."/>
            <person name="Lin C."/>
            <person name="Edwards D."/>
            <person name="Mu D."/>
            <person name="Shen D."/>
            <person name="Soumpourou E."/>
            <person name="Li F."/>
            <person name="Fraser F."/>
            <person name="Conant G."/>
            <person name="Lassalle G."/>
            <person name="King G.J."/>
            <person name="Bonnema G."/>
            <person name="Tang H."/>
            <person name="Wang H."/>
            <person name="Belcram H."/>
            <person name="Zhou H."/>
            <person name="Hirakawa H."/>
            <person name="Abe H."/>
            <person name="Guo H."/>
            <person name="Wang H."/>
            <person name="Jin H."/>
            <person name="Parkin I.A."/>
            <person name="Batley J."/>
            <person name="Kim J.S."/>
            <person name="Just J."/>
            <person name="Li J."/>
            <person name="Xu J."/>
            <person name="Deng J."/>
            <person name="Kim J.A."/>
            <person name="Li J."/>
            <person name="Yu J."/>
            <person name="Meng J."/>
            <person name="Wang J."/>
            <person name="Min J."/>
            <person name="Poulain J."/>
            <person name="Wang J."/>
            <person name="Hatakeyama K."/>
            <person name="Wu K."/>
            <person name="Wang L."/>
            <person name="Fang L."/>
            <person name="Trick M."/>
            <person name="Links M.G."/>
            <person name="Zhao M."/>
            <person name="Jin M."/>
            <person name="Ramchiary N."/>
            <person name="Drou N."/>
            <person name="Berkman P.J."/>
            <person name="Cai Q."/>
            <person name="Huang Q."/>
            <person name="Li R."/>
            <person name="Tabata S."/>
            <person name="Cheng S."/>
            <person name="Zhang S."/>
            <person name="Zhang S."/>
            <person name="Huang S."/>
            <person name="Sato S."/>
            <person name="Sun S."/>
            <person name="Kwon S.J."/>
            <person name="Choi S.R."/>
            <person name="Lee T.H."/>
            <person name="Fan W."/>
            <person name="Zhao X."/>
            <person name="Tan X."/>
            <person name="Xu X."/>
            <person name="Wang Y."/>
            <person name="Qiu Y."/>
            <person name="Yin Y."/>
            <person name="Li Y."/>
            <person name="Du Y."/>
            <person name="Liao Y."/>
            <person name="Lim Y."/>
            <person name="Narusaka Y."/>
            <person name="Wang Y."/>
            <person name="Wang Z."/>
            <person name="Li Z."/>
            <person name="Wang Z."/>
            <person name="Xiong Z."/>
            <person name="Zhang Z."/>
        </authorList>
    </citation>
    <scope>NUCLEOTIDE SEQUENCE [LARGE SCALE GENOMIC DNA]</scope>
    <source>
        <strain evidence="22 23">cv. Chiifu-401-42</strain>
    </source>
</reference>
<evidence type="ECO:0000256" key="13">
    <source>
        <dbReference type="ARBA" id="ARBA00022884"/>
    </source>
</evidence>
<dbReference type="OMA" id="DMTEMET"/>
<dbReference type="Proteomes" id="UP000011750">
    <property type="component" value="Chromosome A06"/>
</dbReference>
<dbReference type="InterPro" id="IPR001650">
    <property type="entry name" value="Helicase_C-like"/>
</dbReference>
<dbReference type="FunFam" id="2.170.260.10:FF:000004">
    <property type="entry name" value="Dicer-like 104"/>
    <property type="match status" value="1"/>
</dbReference>
<evidence type="ECO:0000313" key="22">
    <source>
        <dbReference type="EnsemblPlants" id="Bra019456.1-P"/>
    </source>
</evidence>
<dbReference type="HOGENOM" id="CLU_000907_4_4_1"/>
<evidence type="ECO:0000256" key="10">
    <source>
        <dbReference type="ARBA" id="ARBA00022806"/>
    </source>
</evidence>
<evidence type="ECO:0000256" key="15">
    <source>
        <dbReference type="ARBA" id="ARBA00023211"/>
    </source>
</evidence>
<dbReference type="Pfam" id="PF02170">
    <property type="entry name" value="PAZ"/>
    <property type="match status" value="1"/>
</dbReference>
<feature type="domain" description="RNase III" evidence="19">
    <location>
        <begin position="1065"/>
        <end position="1207"/>
    </location>
</feature>
<dbReference type="InterPro" id="IPR003100">
    <property type="entry name" value="PAZ_dom"/>
</dbReference>
<keyword evidence="5" id="KW-0479">Metal-binding</keyword>
<dbReference type="SMART" id="SM00535">
    <property type="entry name" value="RIBOc"/>
    <property type="match status" value="2"/>
</dbReference>
<dbReference type="GO" id="GO:0030422">
    <property type="term" value="P:siRNA processing"/>
    <property type="evidence" value="ECO:0000318"/>
    <property type="project" value="GO_Central"/>
</dbReference>
<sequence>MEGDEPRGGGSDSLSVKRKFYEIDEDSSPMNGSSELYEVAQTRNTIALLETGVDKFGHCCEIRAHLNLKVEDYYGAKGVDKWTSHRWEEELFKNEANALRGGFLKVEMVRLLVIDECHRTTGNHPYAMIMKIFNPQGQKGVDKFVTKVKEGPVFYDPAPLCRLELKDKLRTSHLKFDASLLSLLQELEKGNCQDVEENKFKAYQKRLSADYHDILHCLDSLGLICAHLAAEICLEKISETETYNECSMVCKEFLSDVLSTLGLFLQKEEKNSVDLPQDNPSAVISGLVSPKLQELFHLLDSLRGEMQKPCLIIVERIITAEVIERYVKKQASLGYLYVLSLIGNNASTQALAQKMQDSFHVGKVNLVFITDVVEEGFHMPDCSCMVCFDLPKTVCSYSQSQELAKQSNSKSIMFLERGNPSQRDHLYDLMRRQVPKETPNQANCQDLKENGATVHDEPAPKEQSANKRLRQLQVLDKNLLQCSAKEKAPSSKSKSSASAAGSKKRKELHGTTRANALSGIWGENLDGAIFQAYKLDFWSNISGDAYSSFSLLIESTLADDVGNVEMSLYLVRKYIKASVSHCGQIRLSHEEIVKAKCFQQFFFNGMFGKLFVGSKSLGTKREFLLQTDTSSLWHPSFMFLMLPVETGDLVSSATVDWSAINSCACVVDFLKKNPLLELQVGEENHCNTSSGQEGTQKKETETNLIHFANALSDKNSIEEIVVIAIHTGRIYSIVEAVKDSSAMSPFEDEASLEYATYAEYFNKKYGIVLAHPNQPLLKLKQSHHAHNLLVNFSDEVIEKKEPNVSNVRKTKPNIHAHLPPELLVRIDVPRSVTKSIYLLPSVMHRLESLMLASQLREEIDCSIDNFSISSTSVLEALTTLTSAEAFSMERLELLGDSVLKYVVSCSLYLKYPNKDEGQLSRERQSIISNSNLHRLATDRKLQGYIRNGAFEPRRWTAPGQCSLFPVPCKCGIDSREVPLEPRFFTENMTIKIGKSCDMGHRWTVSKSVSDCAEALIGAYYVSGGLTAALHMMKWLGFDVEFDRELVNEAINRVSLRCYIPKDDELTELETKIRREFSSKFLLKEAITHSSVHESYSYERLEFLGDSVLDFLITRHLFNTYEKTGPGEMTDLRSACVNNENFAQVAVKNNLHTHLQRCATVLETQIKEYLMSFSEPDETGRTIPSMQGPKALGDVVESIAGALLIDTRLDLEEVWRVFEPLLSPLVTPDKLQLPPYRELNELCDSLGYFFRVKCANDGVKAQATIQLQLDDVLLTGDGSEQTNKLALGKAASHLLKQLEMRNISRKTGNGDDQSSMDIKLACNLSDRETPSSDSVEMQGTVVPVIGPINMKKGGPRGTLHEFCKKHLWPMPTFDTLEDKSRTPFEFTDGNEKRTSFSSFISTITLRIPNREAVMYSGEARPDKKSSFDSAVVELLYELERRMILTIKK</sequence>
<protein>
    <submittedName>
        <fullName evidence="22">Uncharacterized protein</fullName>
    </submittedName>
</protein>
<dbReference type="Gene3D" id="1.10.1520.10">
    <property type="entry name" value="Ribonuclease III domain"/>
    <property type="match status" value="2"/>
</dbReference>
<dbReference type="InterPro" id="IPR036389">
    <property type="entry name" value="RNase_III_sf"/>
</dbReference>
<dbReference type="SUPFAM" id="SSF52540">
    <property type="entry name" value="P-loop containing nucleoside triphosphate hydrolases"/>
    <property type="match status" value="1"/>
</dbReference>
<dbReference type="SUPFAM" id="SSF69065">
    <property type="entry name" value="RNase III domain-like"/>
    <property type="match status" value="2"/>
</dbReference>
<dbReference type="PROSITE" id="PS50142">
    <property type="entry name" value="RNASE_3_2"/>
    <property type="match status" value="2"/>
</dbReference>
<dbReference type="FunFam" id="1.10.1520.10:FF:000004">
    <property type="entry name" value="Endoribonuclease dicer-like 1"/>
    <property type="match status" value="1"/>
</dbReference>
<feature type="compositionally biased region" description="Basic and acidic residues" evidence="18">
    <location>
        <begin position="446"/>
        <end position="460"/>
    </location>
</feature>
<evidence type="ECO:0000256" key="4">
    <source>
        <dbReference type="ARBA" id="ARBA00022722"/>
    </source>
</evidence>
<evidence type="ECO:0000256" key="9">
    <source>
        <dbReference type="ARBA" id="ARBA00022801"/>
    </source>
</evidence>
<evidence type="ECO:0000259" key="20">
    <source>
        <dbReference type="PROSITE" id="PS50821"/>
    </source>
</evidence>
<keyword evidence="7" id="KW-0547">Nucleotide-binding</keyword>
<feature type="compositionally biased region" description="Low complexity" evidence="18">
    <location>
        <begin position="490"/>
        <end position="501"/>
    </location>
</feature>
<comment type="similarity">
    <text evidence="17">Belongs to the helicase family. Dicer subfamily.</text>
</comment>
<dbReference type="GO" id="GO:0005524">
    <property type="term" value="F:ATP binding"/>
    <property type="evidence" value="ECO:0007669"/>
    <property type="project" value="UniProtKB-KW"/>
</dbReference>
<keyword evidence="16" id="KW-0539">Nucleus</keyword>
<keyword evidence="13" id="KW-0694">RNA-binding</keyword>
<evidence type="ECO:0000256" key="14">
    <source>
        <dbReference type="ARBA" id="ARBA00023158"/>
    </source>
</evidence>
<reference evidence="22 23" key="2">
    <citation type="journal article" date="2018" name="Hortic Res">
        <title>Improved Brassica rapa reference genome by single-molecule sequencing and chromosome conformation capture technologies.</title>
        <authorList>
            <person name="Zhang L."/>
            <person name="Cai X."/>
            <person name="Wu J."/>
            <person name="Liu M."/>
            <person name="Grob S."/>
            <person name="Cheng F."/>
            <person name="Liang J."/>
            <person name="Cai C."/>
            <person name="Liu Z."/>
            <person name="Liu B."/>
            <person name="Wang F."/>
            <person name="Li S."/>
            <person name="Liu F."/>
            <person name="Li X."/>
            <person name="Cheng L."/>
            <person name="Yang W."/>
            <person name="Li M.H."/>
            <person name="Grossniklaus U."/>
            <person name="Zheng H."/>
            <person name="Wang X."/>
        </authorList>
    </citation>
    <scope>NUCLEOTIDE SEQUENCE [LARGE SCALE GENOMIC DNA]</scope>
    <source>
        <strain evidence="22 23">cv. Chiifu-401-42</strain>
    </source>
</reference>
<dbReference type="PROSITE" id="PS50821">
    <property type="entry name" value="PAZ"/>
    <property type="match status" value="1"/>
</dbReference>
<keyword evidence="4" id="KW-0540">Nuclease</keyword>
<feature type="region of interest" description="Disordered" evidence="18">
    <location>
        <begin position="483"/>
        <end position="509"/>
    </location>
</feature>
<dbReference type="GO" id="GO:0046872">
    <property type="term" value="F:metal ion binding"/>
    <property type="evidence" value="ECO:0007669"/>
    <property type="project" value="UniProtKB-KW"/>
</dbReference>
<evidence type="ECO:0000259" key="21">
    <source>
        <dbReference type="PROSITE" id="PS51194"/>
    </source>
</evidence>
<dbReference type="Gene3D" id="2.170.260.10">
    <property type="entry name" value="paz domain"/>
    <property type="match status" value="1"/>
</dbReference>
<dbReference type="GO" id="GO:0004386">
    <property type="term" value="F:helicase activity"/>
    <property type="evidence" value="ECO:0007669"/>
    <property type="project" value="UniProtKB-KW"/>
</dbReference>
<evidence type="ECO:0000256" key="8">
    <source>
        <dbReference type="ARBA" id="ARBA00022759"/>
    </source>
</evidence>
<keyword evidence="6" id="KW-0677">Repeat</keyword>
<dbReference type="InParanoid" id="M4DSG3"/>
<dbReference type="PANTHER" id="PTHR14950:SF46">
    <property type="entry name" value="ENDORIBONUCLEASE DICER HOMOLOG 3"/>
    <property type="match status" value="1"/>
</dbReference>
<feature type="domain" description="PAZ" evidence="20">
    <location>
        <begin position="703"/>
        <end position="827"/>
    </location>
</feature>
<feature type="domain" description="Helicase C-terminal" evidence="21">
    <location>
        <begin position="294"/>
        <end position="446"/>
    </location>
</feature>
<dbReference type="FunFam" id="1.10.1520.10:FF:000008">
    <property type="entry name" value="Dicer-like 104"/>
    <property type="match status" value="1"/>
</dbReference>
<dbReference type="Gene3D" id="3.40.50.300">
    <property type="entry name" value="P-loop containing nucleotide triphosphate hydrolases"/>
    <property type="match status" value="2"/>
</dbReference>
<dbReference type="GO" id="GO:0010267">
    <property type="term" value="P:ta-siRNA processing"/>
    <property type="evidence" value="ECO:0007669"/>
    <property type="project" value="UniProtKB-ARBA"/>
</dbReference>
<dbReference type="InterPro" id="IPR036085">
    <property type="entry name" value="PAZ_dom_sf"/>
</dbReference>
<evidence type="ECO:0000256" key="17">
    <source>
        <dbReference type="ARBA" id="ARBA00035116"/>
    </source>
</evidence>
<organism evidence="22 23">
    <name type="scientific">Brassica campestris</name>
    <name type="common">Field mustard</name>
    <dbReference type="NCBI Taxonomy" id="3711"/>
    <lineage>
        <taxon>Eukaryota</taxon>
        <taxon>Viridiplantae</taxon>
        <taxon>Streptophyta</taxon>
        <taxon>Embryophyta</taxon>
        <taxon>Tracheophyta</taxon>
        <taxon>Spermatophyta</taxon>
        <taxon>Magnoliopsida</taxon>
        <taxon>eudicotyledons</taxon>
        <taxon>Gunneridae</taxon>
        <taxon>Pentapetalae</taxon>
        <taxon>rosids</taxon>
        <taxon>malvids</taxon>
        <taxon>Brassicales</taxon>
        <taxon>Brassicaceae</taxon>
        <taxon>Brassiceae</taxon>
        <taxon>Brassica</taxon>
    </lineage>
</organism>
<proteinExistence type="inferred from homology"/>
<feature type="region of interest" description="Disordered" evidence="18">
    <location>
        <begin position="437"/>
        <end position="466"/>
    </location>
</feature>
<dbReference type="STRING" id="51351.M4DSG3"/>
<dbReference type="SMART" id="SM00949">
    <property type="entry name" value="PAZ"/>
    <property type="match status" value="1"/>
</dbReference>
<keyword evidence="15" id="KW-0464">Manganese</keyword>
<reference evidence="22" key="3">
    <citation type="submission" date="2023-03" db="UniProtKB">
        <authorList>
            <consortium name="EnsemblPlants"/>
        </authorList>
    </citation>
    <scope>IDENTIFICATION</scope>
    <source>
        <strain evidence="22">cv. Chiifu-401-42</strain>
    </source>
</reference>
<dbReference type="InterPro" id="IPR027417">
    <property type="entry name" value="P-loop_NTPase"/>
</dbReference>
<dbReference type="Pfam" id="PF00636">
    <property type="entry name" value="Ribonuclease_3"/>
    <property type="match status" value="2"/>
</dbReference>
<dbReference type="InterPro" id="IPR000999">
    <property type="entry name" value="RNase_III_dom"/>
</dbReference>
<comment type="cofactor">
    <cofactor evidence="2">
        <name>Mg(2+)</name>
        <dbReference type="ChEBI" id="CHEBI:18420"/>
    </cofactor>
</comment>
<feature type="domain" description="RNase III" evidence="19">
    <location>
        <begin position="852"/>
        <end position="1024"/>
    </location>
</feature>
<evidence type="ECO:0000259" key="19">
    <source>
        <dbReference type="PROSITE" id="PS50142"/>
    </source>
</evidence>
<dbReference type="SUPFAM" id="SSF101690">
    <property type="entry name" value="PAZ domain"/>
    <property type="match status" value="1"/>
</dbReference>
<dbReference type="eggNOG" id="KOG0701">
    <property type="taxonomic scope" value="Eukaryota"/>
</dbReference>
<keyword evidence="12" id="KW-0460">Magnesium</keyword>
<dbReference type="GO" id="GO:0003723">
    <property type="term" value="F:RNA binding"/>
    <property type="evidence" value="ECO:0000318"/>
    <property type="project" value="GO_Central"/>
</dbReference>
<evidence type="ECO:0000256" key="12">
    <source>
        <dbReference type="ARBA" id="ARBA00022842"/>
    </source>
</evidence>
<evidence type="ECO:0000313" key="23">
    <source>
        <dbReference type="Proteomes" id="UP000011750"/>
    </source>
</evidence>
<name>M4DSG3_BRACM</name>
<dbReference type="GO" id="GO:0005634">
    <property type="term" value="C:nucleus"/>
    <property type="evidence" value="ECO:0000318"/>
    <property type="project" value="GO_Central"/>
</dbReference>
<comment type="cofactor">
    <cofactor evidence="1">
        <name>Mn(2+)</name>
        <dbReference type="ChEBI" id="CHEBI:29035"/>
    </cofactor>
</comment>
<keyword evidence="8" id="KW-0255">Endonuclease</keyword>